<dbReference type="CDD" id="cd14726">
    <property type="entry name" value="TraB_PrgY-like"/>
    <property type="match status" value="1"/>
</dbReference>
<accession>A0AAD4TAF0</accession>
<comment type="caution">
    <text evidence="1">The sequence shown here is derived from an EMBL/GenBank/DDBJ whole genome shotgun (WGS) entry which is preliminary data.</text>
</comment>
<proteinExistence type="predicted"/>
<evidence type="ECO:0008006" key="3">
    <source>
        <dbReference type="Google" id="ProtNLM"/>
    </source>
</evidence>
<evidence type="ECO:0000313" key="1">
    <source>
        <dbReference type="EMBL" id="KAI3945677.1"/>
    </source>
</evidence>
<protein>
    <recommendedName>
        <fullName evidence="3">TraB domain-containing protein</fullName>
    </recommendedName>
</protein>
<gene>
    <name evidence="1" type="ORF">MKW98_022951</name>
</gene>
<keyword evidence="2" id="KW-1185">Reference proteome</keyword>
<organism evidence="1 2">
    <name type="scientific">Papaver atlanticum</name>
    <dbReference type="NCBI Taxonomy" id="357466"/>
    <lineage>
        <taxon>Eukaryota</taxon>
        <taxon>Viridiplantae</taxon>
        <taxon>Streptophyta</taxon>
        <taxon>Embryophyta</taxon>
        <taxon>Tracheophyta</taxon>
        <taxon>Spermatophyta</taxon>
        <taxon>Magnoliopsida</taxon>
        <taxon>Ranunculales</taxon>
        <taxon>Papaveraceae</taxon>
        <taxon>Papaveroideae</taxon>
        <taxon>Papaver</taxon>
    </lineage>
</organism>
<dbReference type="InterPro" id="IPR046345">
    <property type="entry name" value="TraB_PrgY-like"/>
</dbReference>
<evidence type="ECO:0000313" key="2">
    <source>
        <dbReference type="Proteomes" id="UP001202328"/>
    </source>
</evidence>
<dbReference type="PANTHER" id="PTHR21530">
    <property type="entry name" value="PHEROMONE SHUTDOWN PROTEIN"/>
    <property type="match status" value="1"/>
</dbReference>
<dbReference type="Proteomes" id="UP001202328">
    <property type="component" value="Unassembled WGS sequence"/>
</dbReference>
<name>A0AAD4TAF0_9MAGN</name>
<sequence>MSSIFNRLVRVSTLTNQRSGNRYCLLQHVKWCHDETHYQHGIPGIPTDGKVVLLKNSNTGSQIYLVGTCHVSKESPQLVKKVINSVRPDAIAIEQSKEDLEELRRKNWEPINVNESWFSLFLRSMRSPGGLQRKMNVALEESLKLKAKLIPIDQDRNVFNAKFPINIPWKIYIRRCIALHKEIAKKSNLPADTDSRSLSRELDQLSLIFEPELYKAVTEDRDMHMFTRLRGVEEKLIVAVVGLGHMDGIELLWKRAEDGDDDSKLLCTTSETGGPRTW</sequence>
<reference evidence="1" key="1">
    <citation type="submission" date="2022-04" db="EMBL/GenBank/DDBJ databases">
        <title>A functionally conserved STORR gene fusion in Papaver species that diverged 16.8 million years ago.</title>
        <authorList>
            <person name="Catania T."/>
        </authorList>
    </citation>
    <scope>NUCLEOTIDE SEQUENCE</scope>
    <source>
        <strain evidence="1">S-188037</strain>
    </source>
</reference>
<dbReference type="AlphaFoldDB" id="A0AAD4TAF0"/>
<dbReference type="PANTHER" id="PTHR21530:SF7">
    <property type="entry name" value="TRAB DOMAIN-CONTAINING PROTEIN"/>
    <property type="match status" value="1"/>
</dbReference>
<dbReference type="EMBL" id="JAJJMB010003726">
    <property type="protein sequence ID" value="KAI3945677.1"/>
    <property type="molecule type" value="Genomic_DNA"/>
</dbReference>